<feature type="compositionally biased region" description="Polar residues" evidence="1">
    <location>
        <begin position="250"/>
        <end position="264"/>
    </location>
</feature>
<reference evidence="3" key="2">
    <citation type="submission" date="2015-01" db="EMBL/GenBank/DDBJ databases">
        <title>Evolutionary Origins and Diversification of the Mycorrhizal Mutualists.</title>
        <authorList>
            <consortium name="DOE Joint Genome Institute"/>
            <consortium name="Mycorrhizal Genomics Consortium"/>
            <person name="Kohler A."/>
            <person name="Kuo A."/>
            <person name="Nagy L.G."/>
            <person name="Floudas D."/>
            <person name="Copeland A."/>
            <person name="Barry K.W."/>
            <person name="Cichocki N."/>
            <person name="Veneault-Fourrey C."/>
            <person name="LaButti K."/>
            <person name="Lindquist E.A."/>
            <person name="Lipzen A."/>
            <person name="Lundell T."/>
            <person name="Morin E."/>
            <person name="Murat C."/>
            <person name="Riley R."/>
            <person name="Ohm R."/>
            <person name="Sun H."/>
            <person name="Tunlid A."/>
            <person name="Henrissat B."/>
            <person name="Grigoriev I.V."/>
            <person name="Hibbett D.S."/>
            <person name="Martin F."/>
        </authorList>
    </citation>
    <scope>NUCLEOTIDE SEQUENCE [LARGE SCALE GENOMIC DNA]</scope>
    <source>
        <strain evidence="3">MUT 4182</strain>
    </source>
</reference>
<dbReference type="AlphaFoldDB" id="A0A0C3QB06"/>
<sequence length="576" mass="60092">MSDDYAALLSSGHNSEFLAYSFDEVAPPSTVNRIAVNHTAVSQVAVSSSHNTVPPAAPPPSKPPSTAKRVSAVPKAPVWNFGGGSPAHRQDQPARRPAQPASSARVPASNGRTPAVPQQLNKRSVGTARPASRMPARPQRTLVSGPPLQAAARDRDEPHDHEDEESKSTESCAPNGGGRAVSDDDIYVSSGDDVEEVAGNGGKSGQPPFVSFHVDAFFAAKRKGNEIDDDPNAAKRAKLGRSGLYKDPQDTPTRFENQASSSRAKPTREFFVEIPSRPSPQSTTARSSMATPATASALATTTTVSFSVVATPDTAAAPRTTTTGKKDKGKQKEVPRAGPSTSANTITDAATPLLASATVAPAAVAPATAASATANSSTTGKNAKGKQKAVPPCNLSQSVTSTTNAAASASMATPATAGTSTTAKKGKQKAAPTTTKTPAPAAGPSGKPKANNKKPKNFAVDPDTGETTVKNADHRLSAANGLQLAQQIAGAIRYRADKDTHVAGIRAFEAAELRTKAETDLERSRLEHKTAELYIEFLHLAISATKQGIRLPDNMHELAHQLARQQQQQDESMDDE</sequence>
<protein>
    <submittedName>
        <fullName evidence="2">Uncharacterized protein</fullName>
    </submittedName>
</protein>
<dbReference type="HOGENOM" id="CLU_473426_0_0_1"/>
<feature type="compositionally biased region" description="Polar residues" evidence="1">
    <location>
        <begin position="110"/>
        <end position="124"/>
    </location>
</feature>
<feature type="compositionally biased region" description="Basic and acidic residues" evidence="1">
    <location>
        <begin position="324"/>
        <end position="335"/>
    </location>
</feature>
<evidence type="ECO:0000313" key="2">
    <source>
        <dbReference type="EMBL" id="KIO21429.1"/>
    </source>
</evidence>
<accession>A0A0C3QB06</accession>
<feature type="region of interest" description="Disordered" evidence="1">
    <location>
        <begin position="222"/>
        <end position="346"/>
    </location>
</feature>
<evidence type="ECO:0000313" key="3">
    <source>
        <dbReference type="Proteomes" id="UP000054248"/>
    </source>
</evidence>
<proteinExistence type="predicted"/>
<feature type="compositionally biased region" description="Low complexity" evidence="1">
    <location>
        <begin position="282"/>
        <end position="323"/>
    </location>
</feature>
<dbReference type="EMBL" id="KN823138">
    <property type="protein sequence ID" value="KIO21429.1"/>
    <property type="molecule type" value="Genomic_DNA"/>
</dbReference>
<feature type="compositionally biased region" description="Low complexity" evidence="1">
    <location>
        <begin position="400"/>
        <end position="449"/>
    </location>
</feature>
<feature type="region of interest" description="Disordered" evidence="1">
    <location>
        <begin position="46"/>
        <end position="209"/>
    </location>
</feature>
<feature type="compositionally biased region" description="Low complexity" evidence="1">
    <location>
        <begin position="95"/>
        <end position="109"/>
    </location>
</feature>
<feature type="compositionally biased region" description="Low complexity" evidence="1">
    <location>
        <begin position="363"/>
        <end position="379"/>
    </location>
</feature>
<gene>
    <name evidence="2" type="ORF">M407DRAFT_28950</name>
</gene>
<name>A0A0C3QB06_9AGAM</name>
<organism evidence="2 3">
    <name type="scientific">Tulasnella calospora MUT 4182</name>
    <dbReference type="NCBI Taxonomy" id="1051891"/>
    <lineage>
        <taxon>Eukaryota</taxon>
        <taxon>Fungi</taxon>
        <taxon>Dikarya</taxon>
        <taxon>Basidiomycota</taxon>
        <taxon>Agaricomycotina</taxon>
        <taxon>Agaricomycetes</taxon>
        <taxon>Cantharellales</taxon>
        <taxon>Tulasnellaceae</taxon>
        <taxon>Tulasnella</taxon>
    </lineage>
</organism>
<feature type="region of interest" description="Disordered" evidence="1">
    <location>
        <begin position="363"/>
        <end position="468"/>
    </location>
</feature>
<dbReference type="OrthoDB" id="3326073at2759"/>
<dbReference type="STRING" id="1051891.A0A0C3QB06"/>
<dbReference type="Proteomes" id="UP000054248">
    <property type="component" value="Unassembled WGS sequence"/>
</dbReference>
<keyword evidence="3" id="KW-1185">Reference proteome</keyword>
<evidence type="ECO:0000256" key="1">
    <source>
        <dbReference type="SAM" id="MobiDB-lite"/>
    </source>
</evidence>
<feature type="compositionally biased region" description="Basic and acidic residues" evidence="1">
    <location>
        <begin position="152"/>
        <end position="168"/>
    </location>
</feature>
<reference evidence="2 3" key="1">
    <citation type="submission" date="2014-04" db="EMBL/GenBank/DDBJ databases">
        <authorList>
            <consortium name="DOE Joint Genome Institute"/>
            <person name="Kuo A."/>
            <person name="Girlanda M."/>
            <person name="Perotto S."/>
            <person name="Kohler A."/>
            <person name="Nagy L.G."/>
            <person name="Floudas D."/>
            <person name="Copeland A."/>
            <person name="Barry K.W."/>
            <person name="Cichocki N."/>
            <person name="Veneault-Fourrey C."/>
            <person name="LaButti K."/>
            <person name="Lindquist E.A."/>
            <person name="Lipzen A."/>
            <person name="Lundell T."/>
            <person name="Morin E."/>
            <person name="Murat C."/>
            <person name="Sun H."/>
            <person name="Tunlid A."/>
            <person name="Henrissat B."/>
            <person name="Grigoriev I.V."/>
            <person name="Hibbett D.S."/>
            <person name="Martin F."/>
            <person name="Nordberg H.P."/>
            <person name="Cantor M.N."/>
            <person name="Hua S.X."/>
        </authorList>
    </citation>
    <scope>NUCLEOTIDE SEQUENCE [LARGE SCALE GENOMIC DNA]</scope>
    <source>
        <strain evidence="2 3">MUT 4182</strain>
    </source>
</reference>